<dbReference type="Pfam" id="PF11904">
    <property type="entry name" value="ANKRD13_C"/>
    <property type="match status" value="1"/>
</dbReference>
<evidence type="ECO:0000256" key="6">
    <source>
        <dbReference type="ARBA" id="ARBA00023136"/>
    </source>
</evidence>
<dbReference type="PROSITE" id="PS50330">
    <property type="entry name" value="UIM"/>
    <property type="match status" value="1"/>
</dbReference>
<dbReference type="InterPro" id="IPR055285">
    <property type="entry name" value="ANKRD13_C"/>
</dbReference>
<evidence type="ECO:0000256" key="1">
    <source>
        <dbReference type="ARBA" id="ARBA00004236"/>
    </source>
</evidence>
<dbReference type="GeneTree" id="ENSGT00950000182928"/>
<feature type="region of interest" description="Disordered" evidence="9">
    <location>
        <begin position="444"/>
        <end position="472"/>
    </location>
</feature>
<dbReference type="RefSeq" id="XP_059734247.1">
    <property type="nucleotide sequence ID" value="XM_059878264.1"/>
</dbReference>
<dbReference type="Gene3D" id="1.25.40.20">
    <property type="entry name" value="Ankyrin repeat-containing domain"/>
    <property type="match status" value="1"/>
</dbReference>
<keyword evidence="6" id="KW-0472">Membrane</keyword>
<reference evidence="11" key="1">
    <citation type="submission" date="2018-03" db="EMBL/GenBank/DDBJ databases">
        <title>ARS-UCD1.2.</title>
        <authorList>
            <person name="Rosen B.D."/>
            <person name="Bickhart D.M."/>
            <person name="Koren S."/>
            <person name="Schnabel R.D."/>
            <person name="Hall R."/>
            <person name="Zimin A."/>
            <person name="Dreischer C."/>
            <person name="Schultheiss S."/>
            <person name="Schroeder S.G."/>
            <person name="Elsik C.G."/>
            <person name="Couldrey C."/>
            <person name="Liu G.E."/>
            <person name="Van Tassell C.P."/>
            <person name="Phillippy A.M."/>
            <person name="Smith T.P.L."/>
            <person name="Medrano J.F."/>
        </authorList>
    </citation>
    <scope>NUCLEOTIDE SEQUENCE [LARGE SCALE GENOMIC DNA]</scope>
    <source>
        <strain evidence="11">Hereford</strain>
    </source>
</reference>
<dbReference type="Proteomes" id="UP000009136">
    <property type="component" value="Chromosome 19"/>
</dbReference>
<dbReference type="SMART" id="SM00248">
    <property type="entry name" value="ANK"/>
    <property type="match status" value="3"/>
</dbReference>
<comment type="function">
    <text evidence="7">Ubiquitin-binding protein that specifically recognizes and binds 'Lys-63'-linked ubiquitin. Does not bind 'Lys-48'-linked ubiquitin. Positively regulates the internalization of ligand-activated EGFR by binding to the Ub moiety of ubiquitinated EGFR at the cell membrane.</text>
</comment>
<dbReference type="InterPro" id="IPR003903">
    <property type="entry name" value="UIM_dom"/>
</dbReference>
<dbReference type="Bgee" id="ENSBTAG00000001119">
    <property type="expression patterns" value="Expressed in Ammon's horn and 100 other cell types or tissues"/>
</dbReference>
<dbReference type="GO" id="GO:0140036">
    <property type="term" value="F:ubiquitin-modified protein reader activity"/>
    <property type="evidence" value="ECO:0007669"/>
    <property type="project" value="Ensembl"/>
</dbReference>
<feature type="region of interest" description="Disordered" evidence="9">
    <location>
        <begin position="687"/>
        <end position="731"/>
    </location>
</feature>
<evidence type="ECO:0000313" key="13">
    <source>
        <dbReference type="VGNC" id="VGNC:25913"/>
    </source>
</evidence>
<keyword evidence="12" id="KW-1185">Reference proteome</keyword>
<dbReference type="PANTHER" id="PTHR12447">
    <property type="entry name" value="ANKYRIN REPEAT DOMAIN-CONTAINING PROTEIN 13"/>
    <property type="match status" value="1"/>
</dbReference>
<reference evidence="11" key="3">
    <citation type="submission" date="2025-09" db="UniProtKB">
        <authorList>
            <consortium name="Ensembl"/>
        </authorList>
    </citation>
    <scope>IDENTIFICATION</scope>
    <source>
        <strain evidence="11">Hereford</strain>
    </source>
</reference>
<evidence type="ECO:0000256" key="7">
    <source>
        <dbReference type="ARBA" id="ARBA00024956"/>
    </source>
</evidence>
<feature type="compositionally biased region" description="Low complexity" evidence="9">
    <location>
        <begin position="799"/>
        <end position="828"/>
    </location>
</feature>
<dbReference type="GO" id="GO:0048471">
    <property type="term" value="C:perinuclear region of cytoplasm"/>
    <property type="evidence" value="ECO:0007669"/>
    <property type="project" value="Ensembl"/>
</dbReference>
<comment type="subcellular location">
    <subcellularLocation>
        <location evidence="1">Cell membrane</location>
    </subcellularLocation>
    <subcellularLocation>
        <location evidence="2">Late endosome</location>
    </subcellularLocation>
</comment>
<feature type="compositionally biased region" description="Basic and acidic residues" evidence="9">
    <location>
        <begin position="545"/>
        <end position="560"/>
    </location>
</feature>
<dbReference type="GeneID" id="616514"/>
<dbReference type="SUPFAM" id="SSF48403">
    <property type="entry name" value="Ankyrin repeat"/>
    <property type="match status" value="1"/>
</dbReference>
<proteinExistence type="predicted"/>
<feature type="repeat" description="ANK" evidence="8">
    <location>
        <begin position="47"/>
        <end position="79"/>
    </location>
</feature>
<dbReference type="GO" id="GO:0005769">
    <property type="term" value="C:early endosome"/>
    <property type="evidence" value="ECO:0007669"/>
    <property type="project" value="Ensembl"/>
</dbReference>
<evidence type="ECO:0000256" key="8">
    <source>
        <dbReference type="PROSITE-ProRule" id="PRU00023"/>
    </source>
</evidence>
<dbReference type="CTD" id="124930"/>
<evidence type="ECO:0000256" key="2">
    <source>
        <dbReference type="ARBA" id="ARBA00004603"/>
    </source>
</evidence>
<dbReference type="AlphaFoldDB" id="A0A3Q1NNA8"/>
<feature type="compositionally biased region" description="Low complexity" evidence="9">
    <location>
        <begin position="449"/>
        <end position="472"/>
    </location>
</feature>
<accession>A0A3Q1NNA8</accession>
<dbReference type="PROSITE" id="PS50297">
    <property type="entry name" value="ANK_REP_REGION"/>
    <property type="match status" value="1"/>
</dbReference>
<evidence type="ECO:0000259" key="10">
    <source>
        <dbReference type="Pfam" id="PF11904"/>
    </source>
</evidence>
<dbReference type="VGNC" id="VGNC:25913">
    <property type="gene designation" value="ANKRD13B"/>
</dbReference>
<dbReference type="GO" id="GO:0002091">
    <property type="term" value="P:negative regulation of receptor internalization"/>
    <property type="evidence" value="ECO:0007669"/>
    <property type="project" value="Ensembl"/>
</dbReference>
<dbReference type="InterPro" id="IPR036770">
    <property type="entry name" value="Ankyrin_rpt-contain_sf"/>
</dbReference>
<feature type="region of interest" description="Disordered" evidence="9">
    <location>
        <begin position="799"/>
        <end position="840"/>
    </location>
</feature>
<organism evidence="11 12">
    <name type="scientific">Bos taurus</name>
    <name type="common">Bovine</name>
    <dbReference type="NCBI Taxonomy" id="9913"/>
    <lineage>
        <taxon>Eukaryota</taxon>
        <taxon>Metazoa</taxon>
        <taxon>Chordata</taxon>
        <taxon>Craniata</taxon>
        <taxon>Vertebrata</taxon>
        <taxon>Euteleostomi</taxon>
        <taxon>Mammalia</taxon>
        <taxon>Eutheria</taxon>
        <taxon>Laurasiatheria</taxon>
        <taxon>Artiodactyla</taxon>
        <taxon>Ruminantia</taxon>
        <taxon>Pecora</taxon>
        <taxon>Bovidae</taxon>
        <taxon>Bovinae</taxon>
        <taxon>Bos</taxon>
    </lineage>
</organism>
<dbReference type="Ensembl" id="ENSBTAT00000070306.2">
    <property type="protein sequence ID" value="ENSBTAP00000074219.2"/>
    <property type="gene ID" value="ENSBTAG00000001119.7"/>
</dbReference>
<dbReference type="OrthoDB" id="1585644at2759"/>
<name>A0A3Q1NNA8_BOVIN</name>
<dbReference type="Pfam" id="PF12796">
    <property type="entry name" value="Ank_2"/>
    <property type="match status" value="1"/>
</dbReference>
<dbReference type="FunFam" id="1.25.40.20:FF:000057">
    <property type="entry name" value="Ankyrin repeat domain-containing protein 13B"/>
    <property type="match status" value="1"/>
</dbReference>
<evidence type="ECO:0000313" key="12">
    <source>
        <dbReference type="Proteomes" id="UP000009136"/>
    </source>
</evidence>
<gene>
    <name evidence="11 13" type="primary">ANKRD13B</name>
</gene>
<feature type="region of interest" description="Disordered" evidence="9">
    <location>
        <begin position="615"/>
        <end position="664"/>
    </location>
</feature>
<feature type="region of interest" description="Disordered" evidence="9">
    <location>
        <begin position="539"/>
        <end position="560"/>
    </location>
</feature>
<evidence type="ECO:0000256" key="9">
    <source>
        <dbReference type="SAM" id="MobiDB-lite"/>
    </source>
</evidence>
<dbReference type="GlyGen" id="A0A3Q1NNA8">
    <property type="glycosylation" value="1 site"/>
</dbReference>
<evidence type="ECO:0000256" key="4">
    <source>
        <dbReference type="ARBA" id="ARBA00022737"/>
    </source>
</evidence>
<dbReference type="GO" id="GO:0005886">
    <property type="term" value="C:plasma membrane"/>
    <property type="evidence" value="ECO:0007669"/>
    <property type="project" value="UniProtKB-SubCell"/>
</dbReference>
<keyword evidence="5" id="KW-0967">Endosome</keyword>
<dbReference type="VEuPathDB" id="HostDB:ENSBTAG00000001119"/>
<protein>
    <submittedName>
        <fullName evidence="11">Ankyrin repeat domain 13B</fullName>
    </submittedName>
</protein>
<dbReference type="PANTHER" id="PTHR12447:SF3">
    <property type="entry name" value="ANKYRIN REPEAT DOMAIN-CONTAINING PROTEIN 13B"/>
    <property type="match status" value="1"/>
</dbReference>
<dbReference type="InterPro" id="IPR021832">
    <property type="entry name" value="ANKRD13"/>
</dbReference>
<evidence type="ECO:0000256" key="5">
    <source>
        <dbReference type="ARBA" id="ARBA00022753"/>
    </source>
</evidence>
<keyword evidence="3" id="KW-1003">Cell membrane</keyword>
<dbReference type="GO" id="GO:0005770">
    <property type="term" value="C:late endosome"/>
    <property type="evidence" value="ECO:0007669"/>
    <property type="project" value="UniProtKB-SubCell"/>
</dbReference>
<sequence>MIPANASARKGPEGKYPLHYLVWHNRHRELEKEVRAGQVDIEQLDPRGRTPLHLATTLGHLECARVLLAHGADVGRENRSGWTVLQEAVSTRDLELVQLVLRYRDYQRVVKRLAGIPVLLEKLRKAQDFYVEMKWEFTSWVPLVSKICPSDTYKVWKSGQNLRVDTTLLGFDHMTWQRGNRSFIFRGQDASAVVMEIDHDRRVVYTETLALAGQDRELLLAAAQPTEEQVLSRLTAPVVTTQLDTKNISFERNKTGILGWRSEKTEMVNGYEAKVYGASNVELITRTRTEHLSEQHKGKVKGCKTPLQSFLGIAEQHGGPQNGTLITQTLSQANPTAITAEEYFNPNFELGNRDMGRPMELTTKTQKFKAKLWLCEEHPLSLCEQVAPIIDLMAVSNALFAKLRDFITLRLPPGFPVKIEIPIFHILNARITFGNLNGCDEPVPLVRGSPSSETPSPGSDSSSVSSSSSTTSCRGCEISPALFEAPRGYSVLGGQREATTRDDDDDLLQFAIQQSLLEAGSEYDQVTIWEALTNSKPGTHPMSYEGRRQDRSVPARPEKVSKRLCPHPRLHIENTTGTLSTAHPATAGWAAHLGPKKPRSPHRGPCWCQGGVLSQPKGGLRAFTDPHQTEERSAHAAAPARTSRSPGVGPQPSAQPAPRPGRPRVPELRRAVAAGHGAVCAGAGGAAAARATGGGGAGTHPAALPDRAVVPSAGRPGHAPRNPPRSEDRPARTLAEMSGDRRGRLAGAAAHLSTDAEGFGPAAEYLSGPGPWRQLARPGSLALLYPDPPATLLLWARTGPRVEPGGPEGETVLRGAGSPSSAPSGRSSFLLTDPTPGHCP</sequence>
<evidence type="ECO:0000313" key="11">
    <source>
        <dbReference type="Ensembl" id="ENSBTAP00000074219.2"/>
    </source>
</evidence>
<dbReference type="InterPro" id="IPR002110">
    <property type="entry name" value="Ankyrin_rpt"/>
</dbReference>
<dbReference type="PROSITE" id="PS50088">
    <property type="entry name" value="ANK_REPEAT"/>
    <property type="match status" value="1"/>
</dbReference>
<keyword evidence="8" id="KW-0040">ANK repeat</keyword>
<feature type="domain" description="Ankyrin repeat" evidence="10">
    <location>
        <begin position="163"/>
        <end position="490"/>
    </location>
</feature>
<evidence type="ECO:0000256" key="3">
    <source>
        <dbReference type="ARBA" id="ARBA00022475"/>
    </source>
</evidence>
<reference evidence="11" key="2">
    <citation type="submission" date="2025-08" db="UniProtKB">
        <authorList>
            <consortium name="Ensembl"/>
        </authorList>
    </citation>
    <scope>IDENTIFICATION</scope>
    <source>
        <strain evidence="11">Hereford</strain>
    </source>
</reference>
<keyword evidence="4" id="KW-0677">Repeat</keyword>